<gene>
    <name evidence="2" type="ORF">PCOR1329_LOCUS4094</name>
</gene>
<dbReference type="EMBL" id="CAUYUJ010001061">
    <property type="protein sequence ID" value="CAK0793983.1"/>
    <property type="molecule type" value="Genomic_DNA"/>
</dbReference>
<evidence type="ECO:0000256" key="1">
    <source>
        <dbReference type="SAM" id="MobiDB-lite"/>
    </source>
</evidence>
<reference evidence="2" key="1">
    <citation type="submission" date="2023-10" db="EMBL/GenBank/DDBJ databases">
        <authorList>
            <person name="Chen Y."/>
            <person name="Shah S."/>
            <person name="Dougan E. K."/>
            <person name="Thang M."/>
            <person name="Chan C."/>
        </authorList>
    </citation>
    <scope>NUCLEOTIDE SEQUENCE [LARGE SCALE GENOMIC DNA]</scope>
</reference>
<evidence type="ECO:0000313" key="2">
    <source>
        <dbReference type="EMBL" id="CAK0793983.1"/>
    </source>
</evidence>
<organism evidence="2 3">
    <name type="scientific">Prorocentrum cordatum</name>
    <dbReference type="NCBI Taxonomy" id="2364126"/>
    <lineage>
        <taxon>Eukaryota</taxon>
        <taxon>Sar</taxon>
        <taxon>Alveolata</taxon>
        <taxon>Dinophyceae</taxon>
        <taxon>Prorocentrales</taxon>
        <taxon>Prorocentraceae</taxon>
        <taxon>Prorocentrum</taxon>
    </lineage>
</organism>
<dbReference type="Proteomes" id="UP001189429">
    <property type="component" value="Unassembled WGS sequence"/>
</dbReference>
<keyword evidence="3" id="KW-1185">Reference proteome</keyword>
<sequence length="107" mass="10895">MTVLSSLPWGCQPPPARRAPGLEAAISACGGAGPRTGPGPGPQHPLGAAPSSSALPRPPTAFAPKLLLELPRGSLQAEDGGAMSEVNSLIERLDKLQRRGEGAVGQW</sequence>
<evidence type="ECO:0000313" key="3">
    <source>
        <dbReference type="Proteomes" id="UP001189429"/>
    </source>
</evidence>
<comment type="caution">
    <text evidence="2">The sequence shown here is derived from an EMBL/GenBank/DDBJ whole genome shotgun (WGS) entry which is preliminary data.</text>
</comment>
<accession>A0ABN9PQ60</accession>
<protein>
    <submittedName>
        <fullName evidence="2">Uncharacterized protein</fullName>
    </submittedName>
</protein>
<proteinExistence type="predicted"/>
<name>A0ABN9PQ60_9DINO</name>
<feature type="region of interest" description="Disordered" evidence="1">
    <location>
        <begin position="27"/>
        <end position="60"/>
    </location>
</feature>
<feature type="compositionally biased region" description="Low complexity" evidence="1">
    <location>
        <begin position="44"/>
        <end position="55"/>
    </location>
</feature>